<accession>K6ZDR0</accession>
<sequence length="38" mass="4113">MLKKLIFISLSYLPLSAFGAEFEFSLGAGLQYSGSVLN</sequence>
<gene>
    <name evidence="1" type="ORF">GPAL_1608</name>
</gene>
<name>K6ZDR0_9ALTE</name>
<comment type="caution">
    <text evidence="1">The sequence shown here is derived from an EMBL/GenBank/DDBJ whole genome shotgun (WGS) entry which is preliminary data.</text>
</comment>
<protein>
    <submittedName>
        <fullName evidence="1">Uncharacterized protein</fullName>
    </submittedName>
</protein>
<dbReference type="Proteomes" id="UP000006251">
    <property type="component" value="Unassembled WGS sequence"/>
</dbReference>
<reference evidence="2" key="1">
    <citation type="journal article" date="2014" name="Environ. Microbiol.">
        <title>Comparative genomics of the marine bacterial genus Glaciecola reveals the high degree of genomic diversity and genomic characteristic for cold adaptation.</title>
        <authorList>
            <person name="Qin Q.L."/>
            <person name="Xie B.B."/>
            <person name="Yu Y."/>
            <person name="Shu Y.L."/>
            <person name="Rong J.C."/>
            <person name="Zhang Y.J."/>
            <person name="Zhao D.L."/>
            <person name="Chen X.L."/>
            <person name="Zhang X.Y."/>
            <person name="Chen B."/>
            <person name="Zhou B.C."/>
            <person name="Zhang Y.Z."/>
        </authorList>
    </citation>
    <scope>NUCLEOTIDE SEQUENCE [LARGE SCALE GENOMIC DNA]</scope>
    <source>
        <strain evidence="2">ACAM 615</strain>
    </source>
</reference>
<organism evidence="1 2">
    <name type="scientific">Brumicola pallidula DSM 14239 = ACAM 615</name>
    <dbReference type="NCBI Taxonomy" id="1121922"/>
    <lineage>
        <taxon>Bacteria</taxon>
        <taxon>Pseudomonadati</taxon>
        <taxon>Pseudomonadota</taxon>
        <taxon>Gammaproteobacteria</taxon>
        <taxon>Alteromonadales</taxon>
        <taxon>Alteromonadaceae</taxon>
        <taxon>Brumicola</taxon>
    </lineage>
</organism>
<proteinExistence type="predicted"/>
<dbReference type="EMBL" id="BAEQ01000024">
    <property type="protein sequence ID" value="GAC28472.1"/>
    <property type="molecule type" value="Genomic_DNA"/>
</dbReference>
<dbReference type="AlphaFoldDB" id="K6ZDR0"/>
<evidence type="ECO:0000313" key="1">
    <source>
        <dbReference type="EMBL" id="GAC28472.1"/>
    </source>
</evidence>
<keyword evidence="2" id="KW-1185">Reference proteome</keyword>
<evidence type="ECO:0000313" key="2">
    <source>
        <dbReference type="Proteomes" id="UP000006251"/>
    </source>
</evidence>